<dbReference type="InterPro" id="IPR044023">
    <property type="entry name" value="Ig_7"/>
</dbReference>
<dbReference type="NCBIfam" id="TIGR01451">
    <property type="entry name" value="B_ant_repeat"/>
    <property type="match status" value="1"/>
</dbReference>
<dbReference type="InterPro" id="IPR013783">
    <property type="entry name" value="Ig-like_fold"/>
</dbReference>
<feature type="domain" description="Ig-like" evidence="3">
    <location>
        <begin position="1729"/>
        <end position="1802"/>
    </location>
</feature>
<feature type="domain" description="DUF11" evidence="2">
    <location>
        <begin position="1969"/>
        <end position="2083"/>
    </location>
</feature>
<dbReference type="Pfam" id="PF01345">
    <property type="entry name" value="DUF11"/>
    <property type="match status" value="1"/>
</dbReference>
<gene>
    <name evidence="4" type="ORF">B0A62_07635</name>
</gene>
<evidence type="ECO:0000256" key="1">
    <source>
        <dbReference type="SAM" id="SignalP"/>
    </source>
</evidence>
<feature type="signal peptide" evidence="1">
    <location>
        <begin position="1"/>
        <end position="20"/>
    </location>
</feature>
<reference evidence="4 5" key="1">
    <citation type="submission" date="2016-11" db="EMBL/GenBank/DDBJ databases">
        <title>Whole genomes of Flavobacteriaceae.</title>
        <authorList>
            <person name="Stine C."/>
            <person name="Li C."/>
            <person name="Tadesse D."/>
        </authorList>
    </citation>
    <scope>NUCLEOTIDE SEQUENCE [LARGE SCALE GENOMIC DNA]</scope>
    <source>
        <strain evidence="4 5">ATCC 29551</strain>
    </source>
</reference>
<protein>
    <submittedName>
        <fullName evidence="4">Uncharacterized protein</fullName>
    </submittedName>
</protein>
<dbReference type="SUPFAM" id="SSF49299">
    <property type="entry name" value="PKD domain"/>
    <property type="match status" value="1"/>
</dbReference>
<keyword evidence="1" id="KW-0732">Signal</keyword>
<feature type="domain" description="Ig-like" evidence="3">
    <location>
        <begin position="1807"/>
        <end position="1878"/>
    </location>
</feature>
<feature type="domain" description="Ig-like" evidence="3">
    <location>
        <begin position="1576"/>
        <end position="1648"/>
    </location>
</feature>
<evidence type="ECO:0000259" key="3">
    <source>
        <dbReference type="Pfam" id="PF19081"/>
    </source>
</evidence>
<feature type="domain" description="Ig-like" evidence="3">
    <location>
        <begin position="1188"/>
        <end position="1263"/>
    </location>
</feature>
<feature type="chain" id="PRO_5046011717" evidence="1">
    <location>
        <begin position="21"/>
        <end position="2185"/>
    </location>
</feature>
<comment type="caution">
    <text evidence="4">The sequence shown here is derived from an EMBL/GenBank/DDBJ whole genome shotgun (WGS) entry which is preliminary data.</text>
</comment>
<dbReference type="Proteomes" id="UP000198424">
    <property type="component" value="Unassembled WGS sequence"/>
</dbReference>
<dbReference type="InterPro" id="IPR047589">
    <property type="entry name" value="DUF11_rpt"/>
</dbReference>
<dbReference type="Pfam" id="PF19081">
    <property type="entry name" value="Ig_7"/>
    <property type="match status" value="9"/>
</dbReference>
<dbReference type="InterPro" id="IPR035986">
    <property type="entry name" value="PKD_dom_sf"/>
</dbReference>
<feature type="domain" description="Ig-like" evidence="3">
    <location>
        <begin position="918"/>
        <end position="998"/>
    </location>
</feature>
<feature type="domain" description="Ig-like" evidence="3">
    <location>
        <begin position="1268"/>
        <end position="1340"/>
    </location>
</feature>
<evidence type="ECO:0000313" key="5">
    <source>
        <dbReference type="Proteomes" id="UP000198424"/>
    </source>
</evidence>
<evidence type="ECO:0000259" key="2">
    <source>
        <dbReference type="Pfam" id="PF01345"/>
    </source>
</evidence>
<name>A0ABX4CJI7_FLAHY</name>
<evidence type="ECO:0000313" key="4">
    <source>
        <dbReference type="EMBL" id="OXA95844.1"/>
    </source>
</evidence>
<dbReference type="InterPro" id="IPR001434">
    <property type="entry name" value="OmcB-like_DUF11"/>
</dbReference>
<dbReference type="RefSeq" id="WP_089052141.1">
    <property type="nucleotide sequence ID" value="NZ_JBEWQG010000013.1"/>
</dbReference>
<accession>A0ABX4CJI7</accession>
<proteinExistence type="predicted"/>
<feature type="domain" description="Ig-like" evidence="3">
    <location>
        <begin position="1344"/>
        <end position="1417"/>
    </location>
</feature>
<organism evidence="4 5">
    <name type="scientific">Flavobacterium hydatis</name>
    <name type="common">Cytophaga aquatilis</name>
    <dbReference type="NCBI Taxonomy" id="991"/>
    <lineage>
        <taxon>Bacteria</taxon>
        <taxon>Pseudomonadati</taxon>
        <taxon>Bacteroidota</taxon>
        <taxon>Flavobacteriia</taxon>
        <taxon>Flavobacteriales</taxon>
        <taxon>Flavobacteriaceae</taxon>
        <taxon>Flavobacterium</taxon>
    </lineage>
</organism>
<dbReference type="EMBL" id="MUGY01000005">
    <property type="protein sequence ID" value="OXA95844.1"/>
    <property type="molecule type" value="Genomic_DNA"/>
</dbReference>
<sequence length="2185" mass="231035">MKNIKLLIHFFVFLPLIAAAQGLDFTAVATPVFCVNDGSITVTVSNEVGHVQYELVNYSGISIRSVIGIPQDNPVFLNLAPGTYTVGVYDDNNGTTPITKQVVVPNNGPEKTLTISNVYSSRFAYCGTDTNPGGLMGVTPSGGAAPYTITVLDTNDVVVREAVSNGSQSFSGMPAGTYKIRVKDNCGTVVNSLSPHVIAPNIVYDFTVSAPLRWEDGLKVENNNGAGTPCDPVTNAYFDFNNLAGFPIVRGNDVFPIGLAPGITPMYAVEYDGIKTAYMTFNELRAYKQPLSTDVKNWKPMTLWVSVCGVEKSTVYNLSSRNQNFLPKPIENEAITFYVADDPANTLCVPTGYVRLSRLSQFSGNCYPLILTITEKNGAVPPQQFDLTGGQNEFEAFLALGNTYNLKITDGIGSELNKFSYVNITRGQNVRLNSINEIFIDPIKFRPANQDELPIELGSMADFKNFGRSQIGIRDYALPKPYTAAITGPNGFYMEKTVTKSDIFVGTLLSDNLVLGDYSVRVTSAATCYDKTFPITLDRVIDSISVTSRITPDPVACDRYIKLFDYKLAYRGTLRPYPTNVFEDVFKAPVIGFKVIDGPVGYTHTNDMNNGWRMEVSPVITATFRGDIAGLYNINLVETRDLTNVYAGPLKVDVKSEFPVFDMNGSGGAICTGSTTGTLSVVVKNATSPVYYLKKASDANYPATGQSSSDFPNLTAGDYMVKVETACYPTALETNFKMDYLSNIGSVITGTSDLCDSDALNLSLKSIGPITNAEWKLPDGTTQTGSSLVLTNPQAGQYSVKVTTRSGCVVTDVIEVKVKNRAVLADVLATDKTICSGETTTLQATSTTITNPLFTWYSDAGLTNVLSTDADFTTPVLTADTTYYVTVQNVDVCESIPTEARAVAVTLNPSATAMDIIADTANTCSDNTATLDADSTTITNPIFTWYSDADLTDVLGIGASFTTPELIADKIYYVTVKGDNACENLPGTAKEVHVTVHPALVVTPPTPQMTGNQCVFPEINFYSNSAGTLYVWSVDDWSIGLEDNWISSPNMPSFTAINTGTQPVTATVTVYPIGTYCGAGPFTFTITVNPIIVLTKPADIKVCNDNIVSEINFDSNITGTTYSWTNDNPRIGLATVGTGNIPAFTAINTGDSSEIATITVTPTAAGCAGTPVVFTIEVNPEGTMNKIADQNICMGETAILTVSSATVINPVFTWYSDAALTNVLAIDATYNTNPLVTTTYYVTVKGDNACETTTGMPVMVTVSDAGTPTGSATQEFCLASNALVSDLVTNESNVTWYDAANGGNVVSAGTTLVNGTIYYGSLTAGTCESITRLAVTAIINDAATPTGSATQEFCLASNALVSDLVTNENNVTWYDAANGGNVVLAGTTLVNGTIYYGSLTTGTCESITRLAVTAIINDAGTPTGSATQEFCLASNALVSDLVTNENNVTWYDAANGGNVVSAGTTLVNGTIYYGSLTAGTCESITRLAVTAIINDAATPTGNATQEFCLASNALVSDLVTNENNVTWYDAANGGNVVLAGTTLVNGTVYYGSLTTGICESITRLAVTAIINDAGTPTGSATQEFCLTSNALVSDLVTNENNVTWYDAANGGNVVLAGTTLVNGTVYYGSLTAGTCESITRLAVTAIINDAGTPTGNTTQEFCLASNALVSDLVTNESNVTWYDAANGGNVVSGGTTLVNGTVYYGSLTAGTCESITRLAVTAMINDAATPTGNAMQEFCLASNALVSDLVTNENNVTWYDAANGGNVVSAGTTLVNGTVYYGSLTAGTCESITRLAVTAIINDAGTPTGSATQEFCLASNALVSDLVTNESNVTWYDAANGGNIVSAGTTLVNGTVYYGSLTAGTCESITRLAVTAIIRTDLPGEIIGWKATTCIAEEVTYKTTSAMSDYNWMVTGGSIKAGGQLNDDFVTVTWTTAGNGSVEVEFINSSNCNPIVAIHFPVSVTVCSDIAIGKTVNNPTPTIGENVIFTITATNIGTSDFQHVSIDEMLPSGYSYVISTTTSGTYTSSNGVWDLPVLAAGTTEILTLTAKVKGTGDYLNIASLNASTPADPNQDNNRAEAAVTPTGVIIYNAVSANGDGINDYFKIEGLEHYPDNSVEIYNRWGVKIYETSGYGSNDNVFRGVSDGRTTVQKGNVVPAGTYFYILRYQTNAETRTEKSGYLYVN</sequence>
<feature type="domain" description="Ig-like" evidence="3">
    <location>
        <begin position="1422"/>
        <end position="1494"/>
    </location>
</feature>
<feature type="domain" description="Ig-like" evidence="3">
    <location>
        <begin position="828"/>
        <end position="909"/>
    </location>
</feature>
<dbReference type="Gene3D" id="2.60.40.10">
    <property type="entry name" value="Immunoglobulins"/>
    <property type="match status" value="1"/>
</dbReference>
<dbReference type="Pfam" id="PF13585">
    <property type="entry name" value="CHU_C"/>
    <property type="match status" value="1"/>
</dbReference>
<keyword evidence="5" id="KW-1185">Reference proteome</keyword>